<sequence length="274" mass="32367">MQITRILNNNVVQAETKDHKEYVVMGKGIGFQRQLGDSIQDEQIEKRFVLEDNSFFSQLYQDLTTNEIELIFKIIKQAEERLGVRFENNLYVTLADHIHYALARYQEGIHLKNPLHWQVKRLFKLEYQTGLEAVEMINQIFNISLPEGEASSIALHLINAQKEGDHLEQTMEQLRMIERILSLIRLHYGRDFDENSISFQRFMTHLQYFVQRLTSEDISAEGDSFLNEQVQASYPKAYQTALKIREFIDKQYHREVGIEEVIYLTIHIQRLMKV</sequence>
<dbReference type="EMBL" id="JAOTMD010000002">
    <property type="protein sequence ID" value="MCY3024936.1"/>
    <property type="molecule type" value="Genomic_DNA"/>
</dbReference>
<dbReference type="SMART" id="SM01061">
    <property type="entry name" value="CAT_RBD"/>
    <property type="match status" value="1"/>
</dbReference>
<dbReference type="Pfam" id="PF03123">
    <property type="entry name" value="CAT_RBD"/>
    <property type="match status" value="1"/>
</dbReference>
<dbReference type="InterPro" id="IPR050661">
    <property type="entry name" value="BglG_antiterminators"/>
</dbReference>
<dbReference type="InterPro" id="IPR036634">
    <property type="entry name" value="PRD_sf"/>
</dbReference>
<dbReference type="PROSITE" id="PS51372">
    <property type="entry name" value="PRD_2"/>
    <property type="match status" value="2"/>
</dbReference>
<dbReference type="NCBIfam" id="NF046042">
    <property type="entry name" value="LicT"/>
    <property type="match status" value="1"/>
</dbReference>
<dbReference type="Pfam" id="PF00874">
    <property type="entry name" value="PRD"/>
    <property type="match status" value="2"/>
</dbReference>
<dbReference type="PANTHER" id="PTHR30185">
    <property type="entry name" value="CRYPTIC BETA-GLUCOSIDE BGL OPERON ANTITERMINATOR"/>
    <property type="match status" value="1"/>
</dbReference>
<evidence type="ECO:0000259" key="2">
    <source>
        <dbReference type="PROSITE" id="PS51372"/>
    </source>
</evidence>
<evidence type="ECO:0000256" key="1">
    <source>
        <dbReference type="ARBA" id="ARBA00022737"/>
    </source>
</evidence>
<keyword evidence="4" id="KW-1185">Reference proteome</keyword>
<gene>
    <name evidence="3" type="ORF">ODY23_01245</name>
</gene>
<dbReference type="PANTHER" id="PTHR30185:SF15">
    <property type="entry name" value="CRYPTIC BETA-GLUCOSIDE BGL OPERON ANTITERMINATOR"/>
    <property type="match status" value="1"/>
</dbReference>
<protein>
    <submittedName>
        <fullName evidence="3">PRD domain-containing protein</fullName>
    </submittedName>
</protein>
<dbReference type="InterPro" id="IPR036650">
    <property type="entry name" value="CAT_RNA-bd_dom_sf"/>
</dbReference>
<dbReference type="Gene3D" id="2.30.24.10">
    <property type="entry name" value="CAT RNA-binding domain"/>
    <property type="match status" value="1"/>
</dbReference>
<organism evidence="3 4">
    <name type="scientific">Aerococcus loyolae</name>
    <dbReference type="NCBI Taxonomy" id="2976809"/>
    <lineage>
        <taxon>Bacteria</taxon>
        <taxon>Bacillati</taxon>
        <taxon>Bacillota</taxon>
        <taxon>Bacilli</taxon>
        <taxon>Lactobacillales</taxon>
        <taxon>Aerococcaceae</taxon>
        <taxon>Aerococcus</taxon>
    </lineage>
</organism>
<dbReference type="InterPro" id="IPR004341">
    <property type="entry name" value="CAT_RNA-bd_dom"/>
</dbReference>
<dbReference type="Gene3D" id="1.10.1790.10">
    <property type="entry name" value="PRD domain"/>
    <property type="match status" value="2"/>
</dbReference>
<feature type="domain" description="PRD" evidence="2">
    <location>
        <begin position="168"/>
        <end position="274"/>
    </location>
</feature>
<feature type="domain" description="PRD" evidence="2">
    <location>
        <begin position="62"/>
        <end position="167"/>
    </location>
</feature>
<dbReference type="RefSeq" id="WP_064293423.1">
    <property type="nucleotide sequence ID" value="NZ_JAOTMC010000003.1"/>
</dbReference>
<dbReference type="Proteomes" id="UP001072007">
    <property type="component" value="Unassembled WGS sequence"/>
</dbReference>
<comment type="caution">
    <text evidence="3">The sequence shown here is derived from an EMBL/GenBank/DDBJ whole genome shotgun (WGS) entry which is preliminary data.</text>
</comment>
<dbReference type="GeneID" id="86970104"/>
<evidence type="ECO:0000313" key="4">
    <source>
        <dbReference type="Proteomes" id="UP001072007"/>
    </source>
</evidence>
<proteinExistence type="predicted"/>
<name>A0ABT4C079_9LACT</name>
<dbReference type="SUPFAM" id="SSF50151">
    <property type="entry name" value="SacY-like RNA-binding domain"/>
    <property type="match status" value="1"/>
</dbReference>
<evidence type="ECO:0000313" key="3">
    <source>
        <dbReference type="EMBL" id="MCY3024936.1"/>
    </source>
</evidence>
<accession>A0ABT4C079</accession>
<dbReference type="SUPFAM" id="SSF63520">
    <property type="entry name" value="PTS-regulatory domain, PRD"/>
    <property type="match status" value="2"/>
</dbReference>
<keyword evidence="1" id="KW-0677">Repeat</keyword>
<reference evidence="3" key="1">
    <citation type="submission" date="2024-05" db="EMBL/GenBank/DDBJ databases">
        <title>Aerococcus urinae taxonomy study.</title>
        <authorList>
            <person name="Christensen J."/>
            <person name="Senneby E."/>
        </authorList>
    </citation>
    <scope>NUCLEOTIDE SEQUENCE</scope>
    <source>
        <strain evidence="3">CDC-3352-U95</strain>
    </source>
</reference>
<dbReference type="InterPro" id="IPR011608">
    <property type="entry name" value="PRD"/>
</dbReference>